<feature type="region of interest" description="Disordered" evidence="1">
    <location>
        <begin position="111"/>
        <end position="148"/>
    </location>
</feature>
<evidence type="ECO:0000313" key="2">
    <source>
        <dbReference type="EMBL" id="MFC3205081.1"/>
    </source>
</evidence>
<reference evidence="3" key="1">
    <citation type="journal article" date="2019" name="Int. J. Syst. Evol. Microbiol.">
        <title>The Global Catalogue of Microorganisms (GCM) 10K type strain sequencing project: providing services to taxonomists for standard genome sequencing and annotation.</title>
        <authorList>
            <consortium name="The Broad Institute Genomics Platform"/>
            <consortium name="The Broad Institute Genome Sequencing Center for Infectious Disease"/>
            <person name="Wu L."/>
            <person name="Ma J."/>
        </authorList>
    </citation>
    <scope>NUCLEOTIDE SEQUENCE [LARGE SCALE GENOMIC DNA]</scope>
    <source>
        <strain evidence="3">KCTC 52165</strain>
    </source>
</reference>
<accession>A0ABV7K504</accession>
<dbReference type="RefSeq" id="WP_378218216.1">
    <property type="nucleotide sequence ID" value="NZ_JBHRTK010000002.1"/>
</dbReference>
<dbReference type="Proteomes" id="UP001595583">
    <property type="component" value="Unassembled WGS sequence"/>
</dbReference>
<sequence>MMSKLDLRKELDAFKKQYGDVPADSAPTNVHLWQVTDREIVRIGENAGVAGIDMISIPAGKFLTEGVDSARRIPSERWVRMFAHLTELPEQFPPVPVLCDAPLPPKANAITNTPKEGGADAPSAPVHADAAHKRASGTPSARTRLPADIDRGAVLIDLAEHRKKPQPRRESATEIMERLLGQMKPSPNTAKPMALAPTQGRNSDA</sequence>
<comment type="caution">
    <text evidence="2">The sequence shown here is derived from an EMBL/GenBank/DDBJ whole genome shotgun (WGS) entry which is preliminary data.</text>
</comment>
<organism evidence="2 3">
    <name type="scientific">Aquamicrobium soli</name>
    <dbReference type="NCBI Taxonomy" id="1811518"/>
    <lineage>
        <taxon>Bacteria</taxon>
        <taxon>Pseudomonadati</taxon>
        <taxon>Pseudomonadota</taxon>
        <taxon>Alphaproteobacteria</taxon>
        <taxon>Hyphomicrobiales</taxon>
        <taxon>Phyllobacteriaceae</taxon>
        <taxon>Aquamicrobium</taxon>
    </lineage>
</organism>
<proteinExistence type="predicted"/>
<protein>
    <submittedName>
        <fullName evidence="2">Uncharacterized protein</fullName>
    </submittedName>
</protein>
<feature type="compositionally biased region" description="Basic and acidic residues" evidence="1">
    <location>
        <begin position="167"/>
        <end position="177"/>
    </location>
</feature>
<dbReference type="EMBL" id="JBHRTK010000002">
    <property type="protein sequence ID" value="MFC3205081.1"/>
    <property type="molecule type" value="Genomic_DNA"/>
</dbReference>
<feature type="region of interest" description="Disordered" evidence="1">
    <location>
        <begin position="160"/>
        <end position="205"/>
    </location>
</feature>
<gene>
    <name evidence="2" type="ORF">ACFOHJ_02560</name>
</gene>
<evidence type="ECO:0000313" key="3">
    <source>
        <dbReference type="Proteomes" id="UP001595583"/>
    </source>
</evidence>
<keyword evidence="3" id="KW-1185">Reference proteome</keyword>
<name>A0ABV7K504_9HYPH</name>
<evidence type="ECO:0000256" key="1">
    <source>
        <dbReference type="SAM" id="MobiDB-lite"/>
    </source>
</evidence>